<gene>
    <name evidence="2" type="ORF">POBO1169_LOCUS2413</name>
</gene>
<feature type="compositionally biased region" description="Polar residues" evidence="1">
    <location>
        <begin position="204"/>
        <end position="214"/>
    </location>
</feature>
<organism evidence="2">
    <name type="scientific">Pyramimonas obovata</name>
    <dbReference type="NCBI Taxonomy" id="1411642"/>
    <lineage>
        <taxon>Eukaryota</taxon>
        <taxon>Viridiplantae</taxon>
        <taxon>Chlorophyta</taxon>
        <taxon>Pyramimonadophyceae</taxon>
        <taxon>Pyramimonadales</taxon>
        <taxon>Pyramimonadaceae</taxon>
        <taxon>Pyramimonas</taxon>
        <taxon>Pyramimonas incertae sedis</taxon>
    </lineage>
</organism>
<feature type="compositionally biased region" description="Low complexity" evidence="1">
    <location>
        <begin position="254"/>
        <end position="271"/>
    </location>
</feature>
<evidence type="ECO:0000313" key="2">
    <source>
        <dbReference type="EMBL" id="CAD8652285.1"/>
    </source>
</evidence>
<reference evidence="2" key="1">
    <citation type="submission" date="2021-01" db="EMBL/GenBank/DDBJ databases">
        <authorList>
            <person name="Corre E."/>
            <person name="Pelletier E."/>
            <person name="Niang G."/>
            <person name="Scheremetjew M."/>
            <person name="Finn R."/>
            <person name="Kale V."/>
            <person name="Holt S."/>
            <person name="Cochrane G."/>
            <person name="Meng A."/>
            <person name="Brown T."/>
            <person name="Cohen L."/>
        </authorList>
    </citation>
    <scope>NUCLEOTIDE SEQUENCE</scope>
    <source>
        <strain evidence="2">CCMP722</strain>
    </source>
</reference>
<evidence type="ECO:0000256" key="1">
    <source>
        <dbReference type="SAM" id="MobiDB-lite"/>
    </source>
</evidence>
<dbReference type="PANTHER" id="PTHR31152">
    <property type="entry name" value="PLAC8 FAMILY PROTEIN"/>
    <property type="match status" value="1"/>
</dbReference>
<evidence type="ECO:0008006" key="3">
    <source>
        <dbReference type="Google" id="ProtNLM"/>
    </source>
</evidence>
<feature type="region of interest" description="Disordered" evidence="1">
    <location>
        <begin position="192"/>
        <end position="278"/>
    </location>
</feature>
<dbReference type="PANTHER" id="PTHR31152:SF10">
    <property type="entry name" value="ENHANCER OF AG-4 PROTEIN 2-LIKE"/>
    <property type="match status" value="1"/>
</dbReference>
<dbReference type="EMBL" id="HBFA01004741">
    <property type="protein sequence ID" value="CAD8652285.1"/>
    <property type="molecule type" value="Transcribed_RNA"/>
</dbReference>
<proteinExistence type="predicted"/>
<accession>A0A7S0QVX8</accession>
<name>A0A7S0QVX8_9CHLO</name>
<protein>
    <recommendedName>
        <fullName evidence="3">PLAC8 family protein</fullName>
    </recommendedName>
</protein>
<sequence>MSQNPKEKRQYDAENRKQYKTLWNTSLMGATCADPLCCCGSLLCPPCASYAVRKRVLYDDMSRYVCCGGHCPCSGKMGEQSSPELCLACEVCCCFSQSVASSRFLIQDEFHIENTACDNCLVGFMICISQVACVFRLLACLTGNDELERLADILSCIADLTYCSVCACMQTQHKVELDVRDGTREKLKEGTYNYTAGGHRPQNIPMQPMTTAPGAQQMGYGQAPPTYAQPGYGQPPPYAQPAQGYGQPYPPPQGGYAPQPGYAPQGGYPQQGYPPPRY</sequence>
<dbReference type="AlphaFoldDB" id="A0A7S0QVX8"/>